<evidence type="ECO:0000313" key="1">
    <source>
        <dbReference type="EMBL" id="GBL91668.1"/>
    </source>
</evidence>
<organism evidence="1 2">
    <name type="scientific">Araneus ventricosus</name>
    <name type="common">Orbweaver spider</name>
    <name type="synonym">Epeira ventricosa</name>
    <dbReference type="NCBI Taxonomy" id="182803"/>
    <lineage>
        <taxon>Eukaryota</taxon>
        <taxon>Metazoa</taxon>
        <taxon>Ecdysozoa</taxon>
        <taxon>Arthropoda</taxon>
        <taxon>Chelicerata</taxon>
        <taxon>Arachnida</taxon>
        <taxon>Araneae</taxon>
        <taxon>Araneomorphae</taxon>
        <taxon>Entelegynae</taxon>
        <taxon>Araneoidea</taxon>
        <taxon>Araneidae</taxon>
        <taxon>Araneus</taxon>
    </lineage>
</organism>
<name>A0A4Y2BHX8_ARAVE</name>
<reference evidence="1 2" key="1">
    <citation type="journal article" date="2019" name="Sci. Rep.">
        <title>Orb-weaving spider Araneus ventricosus genome elucidates the spidroin gene catalogue.</title>
        <authorList>
            <person name="Kono N."/>
            <person name="Nakamura H."/>
            <person name="Ohtoshi R."/>
            <person name="Moran D.A.P."/>
            <person name="Shinohara A."/>
            <person name="Yoshida Y."/>
            <person name="Fujiwara M."/>
            <person name="Mori M."/>
            <person name="Tomita M."/>
            <person name="Arakawa K."/>
        </authorList>
    </citation>
    <scope>NUCLEOTIDE SEQUENCE [LARGE SCALE GENOMIC DNA]</scope>
</reference>
<gene>
    <name evidence="1" type="ORF">AVEN_71322_1</name>
</gene>
<dbReference type="EMBL" id="BGPR01000081">
    <property type="protein sequence ID" value="GBL91668.1"/>
    <property type="molecule type" value="Genomic_DNA"/>
</dbReference>
<proteinExistence type="predicted"/>
<dbReference type="Proteomes" id="UP000499080">
    <property type="component" value="Unassembled WGS sequence"/>
</dbReference>
<protein>
    <submittedName>
        <fullName evidence="1">Uncharacterized protein</fullName>
    </submittedName>
</protein>
<comment type="caution">
    <text evidence="1">The sequence shown here is derived from an EMBL/GenBank/DDBJ whole genome shotgun (WGS) entry which is preliminary data.</text>
</comment>
<dbReference type="AlphaFoldDB" id="A0A4Y2BHX8"/>
<accession>A0A4Y2BHX8</accession>
<sequence>MSRHCINTLRGIVKCRANSTTTTIIAVRQVKPFEVGRERGIVVWQMRCVYYCFVKCSEFSLKYGGVVVEFSRLLVGPDVIGQDAEGSSYSVFGFRAICENI</sequence>
<keyword evidence="2" id="KW-1185">Reference proteome</keyword>
<evidence type="ECO:0000313" key="2">
    <source>
        <dbReference type="Proteomes" id="UP000499080"/>
    </source>
</evidence>